<accession>A0A0F0GBG2</accession>
<reference evidence="1 2" key="1">
    <citation type="submission" date="2018-06" db="EMBL/GenBank/DDBJ databases">
        <authorList>
            <consortium name="Pathogen Informatics"/>
            <person name="Doyle S."/>
        </authorList>
    </citation>
    <scope>NUCLEOTIDE SEQUENCE [LARGE SCALE GENOMIC DNA]</scope>
    <source>
        <strain evidence="1 2">NCTC10343</strain>
    </source>
</reference>
<name>A0A0F0GBG2_PAEPO</name>
<dbReference type="EMBL" id="UGSC01000001">
    <property type="protein sequence ID" value="SUA71129.1"/>
    <property type="molecule type" value="Genomic_DNA"/>
</dbReference>
<protein>
    <submittedName>
        <fullName evidence="1">Uncharacterized protein</fullName>
    </submittedName>
</protein>
<organism evidence="1 2">
    <name type="scientific">Paenibacillus polymyxa</name>
    <name type="common">Bacillus polymyxa</name>
    <dbReference type="NCBI Taxonomy" id="1406"/>
    <lineage>
        <taxon>Bacteria</taxon>
        <taxon>Bacillati</taxon>
        <taxon>Bacillota</taxon>
        <taxon>Bacilli</taxon>
        <taxon>Bacillales</taxon>
        <taxon>Paenibacillaceae</taxon>
        <taxon>Paenibacillus</taxon>
    </lineage>
</organism>
<dbReference type="GeneID" id="93347341"/>
<dbReference type="Proteomes" id="UP000254400">
    <property type="component" value="Unassembled WGS sequence"/>
</dbReference>
<gene>
    <name evidence="1" type="ORF">NCTC10343_04016</name>
</gene>
<evidence type="ECO:0000313" key="1">
    <source>
        <dbReference type="EMBL" id="SUA71129.1"/>
    </source>
</evidence>
<proteinExistence type="predicted"/>
<dbReference type="RefSeq" id="WP_019688170.1">
    <property type="nucleotide sequence ID" value="NZ_CP009909.1"/>
</dbReference>
<evidence type="ECO:0000313" key="2">
    <source>
        <dbReference type="Proteomes" id="UP000254400"/>
    </source>
</evidence>
<dbReference type="AlphaFoldDB" id="A0A0F0GBG2"/>
<sequence length="172" mass="20147">MKYLKDCPEPGMGTWYFEIDSDGVAYRQIVIQDDGTFIASNRKHEQYHFLLAEKAIDDTEPYYTKITKKEFEEIWSSNLHTFNKEWHQVKTVLPVGIKVSGYIEAFFPHGTLIHIFQHNAVGLADTHSYAEKTPSEWMYPRHEITAIVQGYDELNHWVILEQTQVFENQFTG</sequence>